<comment type="caution">
    <text evidence="1">The sequence shown here is derived from an EMBL/GenBank/DDBJ whole genome shotgun (WGS) entry which is preliminary data.</text>
</comment>
<accession>A0ABQ5NXK9</accession>
<protein>
    <recommendedName>
        <fullName evidence="3">DUF222 domain-containing protein</fullName>
    </recommendedName>
</protein>
<sequence>MASLPAISAELAAYFSLAAQTLGAAMVASAAQRITDGSIEAGQGHFRRLFRRGGGEDTPLALPEGRSEQRADELLDGLSAEDRQRLAEALLAWLGEQGDHEPDEARLAELVAAAPSPTCTYHVTAHGPHSAAVGSVGDGATFHFGGGGRHGDGA</sequence>
<evidence type="ECO:0008006" key="3">
    <source>
        <dbReference type="Google" id="ProtNLM"/>
    </source>
</evidence>
<organism evidence="1 2">
    <name type="scientific">Streptomyces yaizuensis</name>
    <dbReference type="NCBI Taxonomy" id="2989713"/>
    <lineage>
        <taxon>Bacteria</taxon>
        <taxon>Bacillati</taxon>
        <taxon>Actinomycetota</taxon>
        <taxon>Actinomycetes</taxon>
        <taxon>Kitasatosporales</taxon>
        <taxon>Streptomycetaceae</taxon>
        <taxon>Streptomyces</taxon>
    </lineage>
</organism>
<name>A0ABQ5NXK9_9ACTN</name>
<gene>
    <name evidence="1" type="ORF">SYYSPA8_12390</name>
</gene>
<evidence type="ECO:0000313" key="2">
    <source>
        <dbReference type="Proteomes" id="UP001291653"/>
    </source>
</evidence>
<dbReference type="RefSeq" id="WP_323447168.1">
    <property type="nucleotide sequence ID" value="NZ_BSBI01000004.1"/>
</dbReference>
<keyword evidence="2" id="KW-1185">Reference proteome</keyword>
<dbReference type="EMBL" id="BSBI01000004">
    <property type="protein sequence ID" value="GLF95097.1"/>
    <property type="molecule type" value="Genomic_DNA"/>
</dbReference>
<proteinExistence type="predicted"/>
<dbReference type="Proteomes" id="UP001291653">
    <property type="component" value="Unassembled WGS sequence"/>
</dbReference>
<reference evidence="1 2" key="1">
    <citation type="submission" date="2022-10" db="EMBL/GenBank/DDBJ databases">
        <title>Draft genome sequence of Streptomyces sp. YSPA8.</title>
        <authorList>
            <person name="Moriuchi R."/>
            <person name="Dohra H."/>
            <person name="Yamamura H."/>
            <person name="Kodani S."/>
        </authorList>
    </citation>
    <scope>NUCLEOTIDE SEQUENCE [LARGE SCALE GENOMIC DNA]</scope>
    <source>
        <strain evidence="1 2">YSPA8</strain>
    </source>
</reference>
<evidence type="ECO:0000313" key="1">
    <source>
        <dbReference type="EMBL" id="GLF95097.1"/>
    </source>
</evidence>